<reference evidence="1" key="1">
    <citation type="submission" date="2024-03" db="EMBL/GenBank/DDBJ databases">
        <authorList>
            <person name="Chantapakul B."/>
            <person name="Wang S."/>
        </authorList>
    </citation>
    <scope>NUCLEOTIDE SEQUENCE</scope>
</reference>
<gene>
    <name evidence="1" type="ORF">LDCGVIBL_CDS0219</name>
</gene>
<name>A0AAU8HY48_9CAUD</name>
<dbReference type="EMBL" id="PP429226">
    <property type="protein sequence ID" value="XCI77577.1"/>
    <property type="molecule type" value="Genomic_DNA"/>
</dbReference>
<accession>A0AAU8HY48</accession>
<organism evidence="1">
    <name type="scientific">Rhizobium phage LG08</name>
    <dbReference type="NCBI Taxonomy" id="3129229"/>
    <lineage>
        <taxon>Viruses</taxon>
        <taxon>Duplodnaviria</taxon>
        <taxon>Heunggongvirae</taxon>
        <taxon>Uroviricota</taxon>
        <taxon>Caudoviricetes</taxon>
    </lineage>
</organism>
<protein>
    <submittedName>
        <fullName evidence="1">Uncharacterized protein</fullName>
    </submittedName>
</protein>
<sequence>MIEGTDRIVSFSEIEDVLLASPQLFDHLRSEVHFDASALDLLVVHVERTRTVLCRVDNLRNVRIELVIQIDRVAELPISRIYPIFDGVKFLKFDVEIRIERLGHDKYIRKRTILRP</sequence>
<evidence type="ECO:0000313" key="1">
    <source>
        <dbReference type="EMBL" id="XCI77577.1"/>
    </source>
</evidence>
<proteinExistence type="predicted"/>